<feature type="domain" description="Glucosamine/galactosamine-6-phosphate isomerase" evidence="8">
    <location>
        <begin position="19"/>
        <end position="261"/>
    </location>
</feature>
<dbReference type="SUPFAM" id="SSF100950">
    <property type="entry name" value="NagB/RpiA/CoA transferase-like"/>
    <property type="match status" value="1"/>
</dbReference>
<dbReference type="EC" id="3.1.1.31" evidence="5 7"/>
<dbReference type="NCBIfam" id="TIGR01198">
    <property type="entry name" value="pgl"/>
    <property type="match status" value="1"/>
</dbReference>
<evidence type="ECO:0000313" key="9">
    <source>
        <dbReference type="EMBL" id="MDR5710704.1"/>
    </source>
</evidence>
<keyword evidence="10" id="KW-1185">Reference proteome</keyword>
<evidence type="ECO:0000256" key="1">
    <source>
        <dbReference type="ARBA" id="ARBA00000832"/>
    </source>
</evidence>
<organism evidence="9 10">
    <name type="scientific">Nesterenkonia flava</name>
    <dbReference type="NCBI Taxonomy" id="469799"/>
    <lineage>
        <taxon>Bacteria</taxon>
        <taxon>Bacillati</taxon>
        <taxon>Actinomycetota</taxon>
        <taxon>Actinomycetes</taxon>
        <taxon>Micrococcales</taxon>
        <taxon>Micrococcaceae</taxon>
        <taxon>Nesterenkonia</taxon>
    </lineage>
</organism>
<comment type="catalytic activity">
    <reaction evidence="1 7">
        <text>6-phospho-D-glucono-1,5-lactone + H2O = 6-phospho-D-gluconate + H(+)</text>
        <dbReference type="Rhea" id="RHEA:12556"/>
        <dbReference type="ChEBI" id="CHEBI:15377"/>
        <dbReference type="ChEBI" id="CHEBI:15378"/>
        <dbReference type="ChEBI" id="CHEBI:57955"/>
        <dbReference type="ChEBI" id="CHEBI:58759"/>
        <dbReference type="EC" id="3.1.1.31"/>
    </reaction>
</comment>
<sequence>MAIEINPAAAAPRTEFFDDKDALTAAVARKMLAVLRETSEADGVVHVGLTGGGAGIGALSALGALLREGASAPDWGRVHFWWGDERLLPARDPERNDHQAREALLDFLVAEHGLPEENIHPMPTSEEAAHPAAGAEMYAQQLEVHASSEDAAPAGGASALKMPGFALMLLGVGPDGHINSLFPGKAALHAEGAATVGEEDSPKPPALRVSLTFDAVHTAARVWTVVAGEDKAEAVAKAFAETTPVEEIPARNARGTLETVWHIDAAAASRLS</sequence>
<reference evidence="10" key="1">
    <citation type="submission" date="2023-07" db="EMBL/GenBank/DDBJ databases">
        <title>Description of three actinobacteria isolated from air of manufacturing shop in a pharmaceutical factory.</title>
        <authorList>
            <person name="Zhang D.-F."/>
        </authorList>
    </citation>
    <scope>NUCLEOTIDE SEQUENCE [LARGE SCALE GENOMIC DNA]</scope>
    <source>
        <strain evidence="10">CCTCC AB 207010</strain>
    </source>
</reference>
<dbReference type="InterPro" id="IPR039104">
    <property type="entry name" value="6PGL"/>
</dbReference>
<dbReference type="GO" id="GO:0017057">
    <property type="term" value="F:6-phosphogluconolactonase activity"/>
    <property type="evidence" value="ECO:0007669"/>
    <property type="project" value="UniProtKB-EC"/>
</dbReference>
<comment type="similarity">
    <text evidence="4 7">Belongs to the glucosamine/galactosamine-6-phosphate isomerase family. 6-phosphogluconolactonase subfamily.</text>
</comment>
<evidence type="ECO:0000256" key="2">
    <source>
        <dbReference type="ARBA" id="ARBA00002681"/>
    </source>
</evidence>
<comment type="caution">
    <text evidence="9">The sequence shown here is derived from an EMBL/GenBank/DDBJ whole genome shotgun (WGS) entry which is preliminary data.</text>
</comment>
<dbReference type="PANTHER" id="PTHR11054:SF0">
    <property type="entry name" value="6-PHOSPHOGLUCONOLACTONASE"/>
    <property type="match status" value="1"/>
</dbReference>
<evidence type="ECO:0000256" key="6">
    <source>
        <dbReference type="ARBA" id="ARBA00020337"/>
    </source>
</evidence>
<dbReference type="InterPro" id="IPR005900">
    <property type="entry name" value="6-phosphogluconolactonase_DevB"/>
</dbReference>
<protein>
    <recommendedName>
        <fullName evidence="6 7">6-phosphogluconolactonase</fullName>
        <shortName evidence="7">6PGL</shortName>
        <ecNumber evidence="5 7">3.1.1.31</ecNumber>
    </recommendedName>
</protein>
<name>A0ABU1FQ20_9MICC</name>
<dbReference type="Gene3D" id="3.40.50.1360">
    <property type="match status" value="1"/>
</dbReference>
<comment type="function">
    <text evidence="2 7">Hydrolysis of 6-phosphogluconolactone to 6-phosphogluconate.</text>
</comment>
<evidence type="ECO:0000259" key="8">
    <source>
        <dbReference type="Pfam" id="PF01182"/>
    </source>
</evidence>
<dbReference type="RefSeq" id="WP_310536093.1">
    <property type="nucleotide sequence ID" value="NZ_BAAAOC010000008.1"/>
</dbReference>
<dbReference type="InterPro" id="IPR037171">
    <property type="entry name" value="NagB/RpiA_transferase-like"/>
</dbReference>
<gene>
    <name evidence="7 9" type="primary">pgl</name>
    <name evidence="9" type="ORF">RH857_00910</name>
</gene>
<evidence type="ECO:0000256" key="5">
    <source>
        <dbReference type="ARBA" id="ARBA00013198"/>
    </source>
</evidence>
<evidence type="ECO:0000256" key="4">
    <source>
        <dbReference type="ARBA" id="ARBA00010662"/>
    </source>
</evidence>
<dbReference type="CDD" id="cd01400">
    <property type="entry name" value="6PGL"/>
    <property type="match status" value="1"/>
</dbReference>
<dbReference type="Pfam" id="PF01182">
    <property type="entry name" value="Glucosamine_iso"/>
    <property type="match status" value="1"/>
</dbReference>
<keyword evidence="7 9" id="KW-0378">Hydrolase</keyword>
<comment type="pathway">
    <text evidence="3 7">Carbohydrate degradation; pentose phosphate pathway; D-ribulose 5-phosphate from D-glucose 6-phosphate (oxidative stage): step 2/3.</text>
</comment>
<dbReference type="PANTHER" id="PTHR11054">
    <property type="entry name" value="6-PHOSPHOGLUCONOLACTONASE"/>
    <property type="match status" value="1"/>
</dbReference>
<dbReference type="EMBL" id="JAVKGT010000001">
    <property type="protein sequence ID" value="MDR5710704.1"/>
    <property type="molecule type" value="Genomic_DNA"/>
</dbReference>
<evidence type="ECO:0000256" key="3">
    <source>
        <dbReference type="ARBA" id="ARBA00004961"/>
    </source>
</evidence>
<evidence type="ECO:0000256" key="7">
    <source>
        <dbReference type="RuleBase" id="RU365095"/>
    </source>
</evidence>
<dbReference type="InterPro" id="IPR006148">
    <property type="entry name" value="Glc/Gal-6P_isomerase"/>
</dbReference>
<evidence type="ECO:0000313" key="10">
    <source>
        <dbReference type="Proteomes" id="UP001260872"/>
    </source>
</evidence>
<dbReference type="Proteomes" id="UP001260872">
    <property type="component" value="Unassembled WGS sequence"/>
</dbReference>
<accession>A0ABU1FQ20</accession>
<proteinExistence type="inferred from homology"/>